<evidence type="ECO:0000256" key="2">
    <source>
        <dbReference type="ARBA" id="ARBA00022448"/>
    </source>
</evidence>
<dbReference type="CDD" id="cd03255">
    <property type="entry name" value="ABC_MJ0796_LolCDE_FtsE"/>
    <property type="match status" value="1"/>
</dbReference>
<dbReference type="AlphaFoldDB" id="A0A858BQX6"/>
<evidence type="ECO:0000256" key="3">
    <source>
        <dbReference type="ARBA" id="ARBA00022741"/>
    </source>
</evidence>
<dbReference type="GO" id="GO:0016887">
    <property type="term" value="F:ATP hydrolysis activity"/>
    <property type="evidence" value="ECO:0007669"/>
    <property type="project" value="InterPro"/>
</dbReference>
<keyword evidence="7" id="KW-1185">Reference proteome</keyword>
<dbReference type="InterPro" id="IPR017871">
    <property type="entry name" value="ABC_transporter-like_CS"/>
</dbReference>
<gene>
    <name evidence="6" type="ORF">Ami103574_00715</name>
</gene>
<evidence type="ECO:0000313" key="6">
    <source>
        <dbReference type="EMBL" id="QIB67917.1"/>
    </source>
</evidence>
<dbReference type="Proteomes" id="UP000466848">
    <property type="component" value="Chromosome"/>
</dbReference>
<dbReference type="InterPro" id="IPR017911">
    <property type="entry name" value="MacB-like_ATP-bd"/>
</dbReference>
<accession>A0A858BQX6</accession>
<comment type="similarity">
    <text evidence="1">Belongs to the ABC transporter superfamily.</text>
</comment>
<dbReference type="GO" id="GO:0005524">
    <property type="term" value="F:ATP binding"/>
    <property type="evidence" value="ECO:0007669"/>
    <property type="project" value="UniProtKB-KW"/>
</dbReference>
<organism evidence="6 7">
    <name type="scientific">Aminipila butyrica</name>
    <dbReference type="NCBI Taxonomy" id="433296"/>
    <lineage>
        <taxon>Bacteria</taxon>
        <taxon>Bacillati</taxon>
        <taxon>Bacillota</taxon>
        <taxon>Clostridia</taxon>
        <taxon>Peptostreptococcales</taxon>
        <taxon>Anaerovoracaceae</taxon>
        <taxon>Aminipila</taxon>
    </lineage>
</organism>
<dbReference type="EMBL" id="CP048649">
    <property type="protein sequence ID" value="QIB67917.1"/>
    <property type="molecule type" value="Genomic_DNA"/>
</dbReference>
<dbReference type="RefSeq" id="WP_163064837.1">
    <property type="nucleotide sequence ID" value="NZ_CP048649.1"/>
</dbReference>
<dbReference type="PANTHER" id="PTHR42798">
    <property type="entry name" value="LIPOPROTEIN-RELEASING SYSTEM ATP-BINDING PROTEIN LOLD"/>
    <property type="match status" value="1"/>
</dbReference>
<dbReference type="InterPro" id="IPR003593">
    <property type="entry name" value="AAA+_ATPase"/>
</dbReference>
<evidence type="ECO:0000259" key="5">
    <source>
        <dbReference type="PROSITE" id="PS50893"/>
    </source>
</evidence>
<keyword evidence="3" id="KW-0547">Nucleotide-binding</keyword>
<keyword evidence="2" id="KW-0813">Transport</keyword>
<dbReference type="InterPro" id="IPR003439">
    <property type="entry name" value="ABC_transporter-like_ATP-bd"/>
</dbReference>
<dbReference type="SMART" id="SM00382">
    <property type="entry name" value="AAA"/>
    <property type="match status" value="1"/>
</dbReference>
<evidence type="ECO:0000313" key="7">
    <source>
        <dbReference type="Proteomes" id="UP000466848"/>
    </source>
</evidence>
<proteinExistence type="inferred from homology"/>
<dbReference type="Pfam" id="PF00005">
    <property type="entry name" value="ABC_tran"/>
    <property type="match status" value="1"/>
</dbReference>
<name>A0A858BQX6_9FIRM</name>
<dbReference type="InterPro" id="IPR027417">
    <property type="entry name" value="P-loop_NTPase"/>
</dbReference>
<dbReference type="GO" id="GO:0022857">
    <property type="term" value="F:transmembrane transporter activity"/>
    <property type="evidence" value="ECO:0007669"/>
    <property type="project" value="UniProtKB-ARBA"/>
</dbReference>
<dbReference type="GO" id="GO:0098796">
    <property type="term" value="C:membrane protein complex"/>
    <property type="evidence" value="ECO:0007669"/>
    <property type="project" value="UniProtKB-ARBA"/>
</dbReference>
<reference evidence="6 7" key="1">
    <citation type="submission" date="2020-02" db="EMBL/GenBank/DDBJ databases">
        <authorList>
            <person name="Kim Y.B."/>
            <person name="Roh S.W."/>
        </authorList>
    </citation>
    <scope>NUCLEOTIDE SEQUENCE [LARGE SCALE GENOMIC DNA]</scope>
    <source>
        <strain evidence="6 7">DSM 103574</strain>
    </source>
</reference>
<dbReference type="FunFam" id="3.40.50.300:FF:000032">
    <property type="entry name" value="Export ABC transporter ATP-binding protein"/>
    <property type="match status" value="1"/>
</dbReference>
<dbReference type="PROSITE" id="PS00211">
    <property type="entry name" value="ABC_TRANSPORTER_1"/>
    <property type="match status" value="1"/>
</dbReference>
<evidence type="ECO:0000256" key="4">
    <source>
        <dbReference type="ARBA" id="ARBA00022840"/>
    </source>
</evidence>
<dbReference type="KEGG" id="abut:Ami103574_00715"/>
<evidence type="ECO:0000256" key="1">
    <source>
        <dbReference type="ARBA" id="ARBA00005417"/>
    </source>
</evidence>
<sequence length="262" mass="28759">MSSELINICGLIKTYKNGSIEVQALKGIDLAIEKGEFVAIMGTSGSGKSTLMNILGCLDRPSGGEYMLEGINISGKNDKELSYIRNKKIGFVFQSFNLISRTSALKNVELPMIYAKLGAGARKKRAFELLESVGLGTRAEHMPNELSGGQRQRVAIARALANQPPIILADEPTGNLDSRSSVEIMELFTKLNRENGNTVIIVTHEPDIAEFTDRVITFKDGQIISDNWTKNGEAQRKLKEAVKAREEANVPKNEEEVETCSL</sequence>
<dbReference type="SUPFAM" id="SSF52540">
    <property type="entry name" value="P-loop containing nucleoside triphosphate hydrolases"/>
    <property type="match status" value="1"/>
</dbReference>
<protein>
    <submittedName>
        <fullName evidence="6">ABC transporter ATP-binding protein</fullName>
    </submittedName>
</protein>
<dbReference type="PANTHER" id="PTHR42798:SF6">
    <property type="entry name" value="CELL DIVISION ATP-BINDING PROTEIN FTSE"/>
    <property type="match status" value="1"/>
</dbReference>
<dbReference type="Gene3D" id="3.40.50.300">
    <property type="entry name" value="P-loop containing nucleotide triphosphate hydrolases"/>
    <property type="match status" value="1"/>
</dbReference>
<dbReference type="PROSITE" id="PS50893">
    <property type="entry name" value="ABC_TRANSPORTER_2"/>
    <property type="match status" value="1"/>
</dbReference>
<feature type="domain" description="ABC transporter" evidence="5">
    <location>
        <begin position="6"/>
        <end position="245"/>
    </location>
</feature>
<keyword evidence="4 6" id="KW-0067">ATP-binding</keyword>